<organism evidence="9 10">
    <name type="scientific">Streptomyces silvisoli</name>
    <dbReference type="NCBI Taxonomy" id="3034235"/>
    <lineage>
        <taxon>Bacteria</taxon>
        <taxon>Bacillati</taxon>
        <taxon>Actinomycetota</taxon>
        <taxon>Actinomycetes</taxon>
        <taxon>Kitasatosporales</taxon>
        <taxon>Streptomycetaceae</taxon>
        <taxon>Streptomyces</taxon>
    </lineage>
</organism>
<keyword evidence="5 7" id="KW-1133">Transmembrane helix</keyword>
<evidence type="ECO:0000256" key="1">
    <source>
        <dbReference type="ARBA" id="ARBA00004651"/>
    </source>
</evidence>
<keyword evidence="10" id="KW-1185">Reference proteome</keyword>
<proteinExistence type="predicted"/>
<evidence type="ECO:0000313" key="10">
    <source>
        <dbReference type="Proteomes" id="UP001216579"/>
    </source>
</evidence>
<dbReference type="InterPro" id="IPR001958">
    <property type="entry name" value="Tet-R_TetA/multi-R_MdtG-like"/>
</dbReference>
<comment type="caution">
    <text evidence="9">The sequence shown here is derived from an EMBL/GenBank/DDBJ whole genome shotgun (WGS) entry which is preliminary data.</text>
</comment>
<reference evidence="9 10" key="1">
    <citation type="submission" date="2023-03" db="EMBL/GenBank/DDBJ databases">
        <title>Draft genome sequence of Streptomyces sp. RB6PN23 isolated from peat swamp forest in Thailand.</title>
        <authorList>
            <person name="Klaysubun C."/>
            <person name="Duangmal K."/>
        </authorList>
    </citation>
    <scope>NUCLEOTIDE SEQUENCE [LARGE SCALE GENOMIC DNA]</scope>
    <source>
        <strain evidence="9 10">RB6PN23</strain>
    </source>
</reference>
<dbReference type="SUPFAM" id="SSF103473">
    <property type="entry name" value="MFS general substrate transporter"/>
    <property type="match status" value="1"/>
</dbReference>
<name>A0ABT5ZLI4_9ACTN</name>
<dbReference type="RefSeq" id="WP_276094060.1">
    <property type="nucleotide sequence ID" value="NZ_JARJBC010000008.1"/>
</dbReference>
<dbReference type="PROSITE" id="PS50850">
    <property type="entry name" value="MFS"/>
    <property type="match status" value="1"/>
</dbReference>
<dbReference type="PANTHER" id="PTHR23517">
    <property type="entry name" value="RESISTANCE PROTEIN MDTM, PUTATIVE-RELATED-RELATED"/>
    <property type="match status" value="1"/>
</dbReference>
<dbReference type="InterPro" id="IPR050171">
    <property type="entry name" value="MFS_Transporters"/>
</dbReference>
<comment type="subcellular location">
    <subcellularLocation>
        <location evidence="1">Cell membrane</location>
        <topology evidence="1">Multi-pass membrane protein</topology>
    </subcellularLocation>
</comment>
<feature type="transmembrane region" description="Helical" evidence="7">
    <location>
        <begin position="165"/>
        <end position="188"/>
    </location>
</feature>
<feature type="transmembrane region" description="Helical" evidence="7">
    <location>
        <begin position="102"/>
        <end position="125"/>
    </location>
</feature>
<keyword evidence="4 7" id="KW-0812">Transmembrane</keyword>
<sequence>MPHPVLPRRPEARWMLVGTLLSAVGRGLTLPFLFIYLTEVRGLSGTFAGLVIGWSGALSLVLSPVGGALIDRFGARRVVLPCLVAEAVGTGSLAFVHSAPAAFAAASLIAVGNSAILSGQSVMLASLTAEEERQRTFGLQFTLLNLGLGVGGLVAGAMVSTSQPVTFQILYVLDAVSFLAPVLVLLALPGVGNPVGSGRDSEAADDGRSSGGYLALLRDRPFRRLTLFLLVITTCGYAQIQVGFSAYSVGVLHVGPRIVAWALAGNTVVIVASQLLVIRLLHRRSRSAVLAAVGATFAIAWLALGVGGFVAADHRILAALSVTACAAIFGIGETMLSPVLPVVTNALATDELRGRYNSISSMIFGVSGVIGPVTAGPLLGSGGGTVWAGLVVTGCLAASLLALSLRKLLTADQDGRGTGDDASAATSEMAHR</sequence>
<dbReference type="Proteomes" id="UP001216579">
    <property type="component" value="Unassembled WGS sequence"/>
</dbReference>
<feature type="transmembrane region" description="Helical" evidence="7">
    <location>
        <begin position="225"/>
        <end position="246"/>
    </location>
</feature>
<feature type="transmembrane region" description="Helical" evidence="7">
    <location>
        <begin position="386"/>
        <end position="405"/>
    </location>
</feature>
<evidence type="ECO:0000256" key="5">
    <source>
        <dbReference type="ARBA" id="ARBA00022989"/>
    </source>
</evidence>
<keyword evidence="3" id="KW-1003">Cell membrane</keyword>
<feature type="transmembrane region" description="Helical" evidence="7">
    <location>
        <begin position="12"/>
        <end position="37"/>
    </location>
</feature>
<dbReference type="InterPro" id="IPR036259">
    <property type="entry name" value="MFS_trans_sf"/>
</dbReference>
<protein>
    <submittedName>
        <fullName evidence="9">MFS transporter</fullName>
    </submittedName>
</protein>
<gene>
    <name evidence="9" type="ORF">P3G67_15805</name>
</gene>
<keyword evidence="6 7" id="KW-0472">Membrane</keyword>
<feature type="transmembrane region" description="Helical" evidence="7">
    <location>
        <begin position="258"/>
        <end position="281"/>
    </location>
</feature>
<dbReference type="PANTHER" id="PTHR23517:SF2">
    <property type="entry name" value="MULTIDRUG RESISTANCE PROTEIN MDTH"/>
    <property type="match status" value="1"/>
</dbReference>
<feature type="transmembrane region" description="Helical" evidence="7">
    <location>
        <begin position="43"/>
        <end position="66"/>
    </location>
</feature>
<evidence type="ECO:0000256" key="7">
    <source>
        <dbReference type="SAM" id="Phobius"/>
    </source>
</evidence>
<evidence type="ECO:0000259" key="8">
    <source>
        <dbReference type="PROSITE" id="PS50850"/>
    </source>
</evidence>
<keyword evidence="2" id="KW-0813">Transport</keyword>
<dbReference type="Pfam" id="PF07690">
    <property type="entry name" value="MFS_1"/>
    <property type="match status" value="1"/>
</dbReference>
<evidence type="ECO:0000256" key="3">
    <source>
        <dbReference type="ARBA" id="ARBA00022475"/>
    </source>
</evidence>
<evidence type="ECO:0000313" key="9">
    <source>
        <dbReference type="EMBL" id="MDF3290684.1"/>
    </source>
</evidence>
<evidence type="ECO:0000256" key="6">
    <source>
        <dbReference type="ARBA" id="ARBA00023136"/>
    </source>
</evidence>
<feature type="domain" description="Major facilitator superfamily (MFS) profile" evidence="8">
    <location>
        <begin position="11"/>
        <end position="406"/>
    </location>
</feature>
<dbReference type="Gene3D" id="1.20.1250.20">
    <property type="entry name" value="MFS general substrate transporter like domains"/>
    <property type="match status" value="1"/>
</dbReference>
<feature type="transmembrane region" description="Helical" evidence="7">
    <location>
        <begin position="288"/>
        <end position="310"/>
    </location>
</feature>
<dbReference type="PRINTS" id="PR01035">
    <property type="entry name" value="TCRTETA"/>
</dbReference>
<evidence type="ECO:0000256" key="2">
    <source>
        <dbReference type="ARBA" id="ARBA00022448"/>
    </source>
</evidence>
<feature type="transmembrane region" description="Helical" evidence="7">
    <location>
        <begin position="137"/>
        <end position="159"/>
    </location>
</feature>
<dbReference type="InterPro" id="IPR020846">
    <property type="entry name" value="MFS_dom"/>
</dbReference>
<feature type="transmembrane region" description="Helical" evidence="7">
    <location>
        <begin position="361"/>
        <end position="380"/>
    </location>
</feature>
<feature type="transmembrane region" description="Helical" evidence="7">
    <location>
        <begin position="316"/>
        <end position="340"/>
    </location>
</feature>
<dbReference type="EMBL" id="JARJBC010000008">
    <property type="protein sequence ID" value="MDF3290684.1"/>
    <property type="molecule type" value="Genomic_DNA"/>
</dbReference>
<evidence type="ECO:0000256" key="4">
    <source>
        <dbReference type="ARBA" id="ARBA00022692"/>
    </source>
</evidence>
<dbReference type="InterPro" id="IPR011701">
    <property type="entry name" value="MFS"/>
</dbReference>
<accession>A0ABT5ZLI4</accession>